<dbReference type="PANTHER" id="PTHR11803:SF39">
    <property type="entry name" value="2-IMINOBUTANOATE_2-IMINOPROPANOATE DEAMINASE"/>
    <property type="match status" value="1"/>
</dbReference>
<gene>
    <name evidence="1" type="ORF">TGFOU_254740</name>
</gene>
<accession>A0A086L8W5</accession>
<protein>
    <submittedName>
        <fullName evidence="1">Endoribonuclease L-PSP protein</fullName>
    </submittedName>
</protein>
<dbReference type="AlphaFoldDB" id="A0A086L8W5"/>
<dbReference type="VEuPathDB" id="ToxoDB:TGFOU_254740"/>
<dbReference type="PANTHER" id="PTHR11803">
    <property type="entry name" value="2-IMINOBUTANOATE/2-IMINOPROPANOATE DEAMINASE RIDA"/>
    <property type="match status" value="1"/>
</dbReference>
<evidence type="ECO:0000313" key="2">
    <source>
        <dbReference type="Proteomes" id="UP000028838"/>
    </source>
</evidence>
<dbReference type="GO" id="GO:0005829">
    <property type="term" value="C:cytosol"/>
    <property type="evidence" value="ECO:0007669"/>
    <property type="project" value="TreeGrafter"/>
</dbReference>
<comment type="caution">
    <text evidence="1">The sequence shown here is derived from an EMBL/GenBank/DDBJ whole genome shotgun (WGS) entry which is preliminary data.</text>
</comment>
<dbReference type="InterPro" id="IPR006175">
    <property type="entry name" value="YjgF/YER057c/UK114"/>
</dbReference>
<dbReference type="SUPFAM" id="SSF55298">
    <property type="entry name" value="YjgF-like"/>
    <property type="match status" value="1"/>
</dbReference>
<dbReference type="EMBL" id="AEYH02000999">
    <property type="protein sequence ID" value="KFG53083.1"/>
    <property type="molecule type" value="Genomic_DNA"/>
</dbReference>
<dbReference type="Pfam" id="PF01042">
    <property type="entry name" value="Ribonuc_L-PSP"/>
    <property type="match status" value="1"/>
</dbReference>
<sequence>MGPYSHTGNIHSIVFGSGQIGLDPRTMQLVRGGVKEQTQQCLANGEFLNTVTRSPKNSSSNITLLTEMAHFGLVSRVYGQFFSDTFAGHQGTERGSPRNETDNGVAPARAASATRELSMRALIVINAANVTNSPTR</sequence>
<dbReference type="Gene3D" id="3.30.1330.40">
    <property type="entry name" value="RutC-like"/>
    <property type="match status" value="1"/>
</dbReference>
<dbReference type="CDD" id="cd00448">
    <property type="entry name" value="YjgF_YER057c_UK114_family"/>
    <property type="match status" value="1"/>
</dbReference>
<dbReference type="GO" id="GO:0019239">
    <property type="term" value="F:deaminase activity"/>
    <property type="evidence" value="ECO:0007669"/>
    <property type="project" value="TreeGrafter"/>
</dbReference>
<dbReference type="OrthoDB" id="309640at2759"/>
<proteinExistence type="predicted"/>
<dbReference type="Proteomes" id="UP000028838">
    <property type="component" value="Unassembled WGS sequence"/>
</dbReference>
<evidence type="ECO:0000313" key="1">
    <source>
        <dbReference type="EMBL" id="KFG53083.1"/>
    </source>
</evidence>
<name>A0A086L8W5_TOXGO</name>
<organism evidence="1 2">
    <name type="scientific">Toxoplasma gondii FOU</name>
    <dbReference type="NCBI Taxonomy" id="943167"/>
    <lineage>
        <taxon>Eukaryota</taxon>
        <taxon>Sar</taxon>
        <taxon>Alveolata</taxon>
        <taxon>Apicomplexa</taxon>
        <taxon>Conoidasida</taxon>
        <taxon>Coccidia</taxon>
        <taxon>Eucoccidiorida</taxon>
        <taxon>Eimeriorina</taxon>
        <taxon>Sarcocystidae</taxon>
        <taxon>Toxoplasma</taxon>
    </lineage>
</organism>
<dbReference type="GO" id="GO:0005739">
    <property type="term" value="C:mitochondrion"/>
    <property type="evidence" value="ECO:0007669"/>
    <property type="project" value="TreeGrafter"/>
</dbReference>
<reference evidence="1 2" key="1">
    <citation type="submission" date="2014-07" db="EMBL/GenBank/DDBJ databases">
        <authorList>
            <person name="Sibley D."/>
            <person name="Venepally P."/>
            <person name="Karamycheva S."/>
            <person name="Hadjithomas M."/>
            <person name="Khan A."/>
            <person name="Brunk B."/>
            <person name="Roos D."/>
            <person name="Caler E."/>
            <person name="Lorenzi H."/>
        </authorList>
    </citation>
    <scope>NUCLEOTIDE SEQUENCE [LARGE SCALE GENOMIC DNA]</scope>
    <source>
        <strain evidence="1 2">FOU</strain>
    </source>
</reference>
<dbReference type="InterPro" id="IPR035959">
    <property type="entry name" value="RutC-like_sf"/>
</dbReference>